<dbReference type="Gene3D" id="3.10.129.10">
    <property type="entry name" value="Hotdog Thioesterase"/>
    <property type="match status" value="1"/>
</dbReference>
<dbReference type="CDD" id="cd00586">
    <property type="entry name" value="4HBT"/>
    <property type="match status" value="1"/>
</dbReference>
<dbReference type="PANTHER" id="PTHR31793">
    <property type="entry name" value="4-HYDROXYBENZOYL-COA THIOESTERASE FAMILY MEMBER"/>
    <property type="match status" value="1"/>
</dbReference>
<dbReference type="GO" id="GO:0047617">
    <property type="term" value="F:fatty acyl-CoA hydrolase activity"/>
    <property type="evidence" value="ECO:0007669"/>
    <property type="project" value="TreeGrafter"/>
</dbReference>
<evidence type="ECO:0000256" key="2">
    <source>
        <dbReference type="ARBA" id="ARBA00022801"/>
    </source>
</evidence>
<dbReference type="InterPro" id="IPR014166">
    <property type="entry name" value="Tol-Pal_acyl-CoA_thioesterase"/>
</dbReference>
<dbReference type="Proteomes" id="UP000249577">
    <property type="component" value="Unassembled WGS sequence"/>
</dbReference>
<dbReference type="EMBL" id="QFPN01000001">
    <property type="protein sequence ID" value="PZQ19363.1"/>
    <property type="molecule type" value="Genomic_DNA"/>
</dbReference>
<dbReference type="InterPro" id="IPR029069">
    <property type="entry name" value="HotDog_dom_sf"/>
</dbReference>
<dbReference type="InterPro" id="IPR006683">
    <property type="entry name" value="Thioestr_dom"/>
</dbReference>
<comment type="caution">
    <text evidence="4">The sequence shown here is derived from an EMBL/GenBank/DDBJ whole genome shotgun (WGS) entry which is preliminary data.</text>
</comment>
<dbReference type="PANTHER" id="PTHR31793:SF37">
    <property type="entry name" value="ACYL-COA THIOESTER HYDROLASE YBGC"/>
    <property type="match status" value="1"/>
</dbReference>
<feature type="domain" description="Thioesterase" evidence="3">
    <location>
        <begin position="21"/>
        <end position="105"/>
    </location>
</feature>
<evidence type="ECO:0000259" key="3">
    <source>
        <dbReference type="Pfam" id="PF03061"/>
    </source>
</evidence>
<dbReference type="PIRSF" id="PIRSF003230">
    <property type="entry name" value="YbgC"/>
    <property type="match status" value="1"/>
</dbReference>
<dbReference type="FunFam" id="3.10.129.10:FF:000004">
    <property type="entry name" value="Tol-pal system-associated acyl-CoA thioesterase"/>
    <property type="match status" value="1"/>
</dbReference>
<evidence type="ECO:0000313" key="5">
    <source>
        <dbReference type="Proteomes" id="UP000249577"/>
    </source>
</evidence>
<dbReference type="Pfam" id="PF03061">
    <property type="entry name" value="4HBT"/>
    <property type="match status" value="1"/>
</dbReference>
<gene>
    <name evidence="4" type="primary">ybgC</name>
    <name evidence="4" type="ORF">DI565_01675</name>
</gene>
<dbReference type="NCBIfam" id="TIGR02799">
    <property type="entry name" value="thio_ybgC"/>
    <property type="match status" value="1"/>
</dbReference>
<dbReference type="NCBIfam" id="TIGR00051">
    <property type="entry name" value="YbgC/FadM family acyl-CoA thioesterase"/>
    <property type="match status" value="1"/>
</dbReference>
<evidence type="ECO:0000256" key="1">
    <source>
        <dbReference type="ARBA" id="ARBA00005953"/>
    </source>
</evidence>
<sequence>MEGVRHVLTLRIYYEDTDFSGFVYHASYLRFLERARTEILRAIEFDHRRLWDEKREGFVVRRMTIDYLKPALMDDVIAVTTQAEEVKAASLVLRQIVTRGGEVLVAATAQCAYLRDGRPARMPARMREQMMRTE</sequence>
<evidence type="ECO:0000313" key="4">
    <source>
        <dbReference type="EMBL" id="PZQ19363.1"/>
    </source>
</evidence>
<reference evidence="4 5" key="1">
    <citation type="submission" date="2017-08" db="EMBL/GenBank/DDBJ databases">
        <title>Infants hospitalized years apart are colonized by the same room-sourced microbial strains.</title>
        <authorList>
            <person name="Brooks B."/>
            <person name="Olm M.R."/>
            <person name="Firek B.A."/>
            <person name="Baker R."/>
            <person name="Thomas B.C."/>
            <person name="Morowitz M.J."/>
            <person name="Banfield J.F."/>
        </authorList>
    </citation>
    <scope>NUCLEOTIDE SEQUENCE [LARGE SCALE GENOMIC DNA]</scope>
    <source>
        <strain evidence="4">S2_005_003_R2_43</strain>
    </source>
</reference>
<accession>A0A2W5MNT7</accession>
<dbReference type="SUPFAM" id="SSF54637">
    <property type="entry name" value="Thioesterase/thiol ester dehydrase-isomerase"/>
    <property type="match status" value="1"/>
</dbReference>
<protein>
    <submittedName>
        <fullName evidence="4">Tol-pal system-associated acyl-CoA thioesterase</fullName>
    </submittedName>
</protein>
<proteinExistence type="inferred from homology"/>
<keyword evidence="2" id="KW-0378">Hydrolase</keyword>
<dbReference type="AlphaFoldDB" id="A0A2W5MNT7"/>
<organism evidence="4 5">
    <name type="scientific">Ancylobacter novellus</name>
    <name type="common">Thiobacillus novellus</name>
    <dbReference type="NCBI Taxonomy" id="921"/>
    <lineage>
        <taxon>Bacteria</taxon>
        <taxon>Pseudomonadati</taxon>
        <taxon>Pseudomonadota</taxon>
        <taxon>Alphaproteobacteria</taxon>
        <taxon>Hyphomicrobiales</taxon>
        <taxon>Xanthobacteraceae</taxon>
        <taxon>Ancylobacter</taxon>
    </lineage>
</organism>
<name>A0A2W5MNT7_ANCNO</name>
<dbReference type="InterPro" id="IPR006684">
    <property type="entry name" value="YbgC/YbaW"/>
</dbReference>
<comment type="similarity">
    <text evidence="1">Belongs to the 4-hydroxybenzoyl-CoA thioesterase family.</text>
</comment>
<dbReference type="InterPro" id="IPR050563">
    <property type="entry name" value="4-hydroxybenzoyl-CoA_TE"/>
</dbReference>